<dbReference type="PANTHER" id="PTHR31038">
    <property type="entry name" value="EXPRESSED PROTEIN-RELATED"/>
    <property type="match status" value="1"/>
</dbReference>
<dbReference type="PANTHER" id="PTHR31038:SF10">
    <property type="entry name" value="OS04G0524400 PROTEIN"/>
    <property type="match status" value="1"/>
</dbReference>
<keyword evidence="8 11" id="KW-1133">Transmembrane helix</keyword>
<comment type="similarity">
    <text evidence="3">Belongs to the RETICULATA family.</text>
</comment>
<evidence type="ECO:0000256" key="7">
    <source>
        <dbReference type="ARBA" id="ARBA00022946"/>
    </source>
</evidence>
<keyword evidence="13" id="KW-1185">Reference proteome</keyword>
<name>A0AAV9IEW9_9RHOD</name>
<evidence type="ECO:0000256" key="1">
    <source>
        <dbReference type="ARBA" id="ARBA00004141"/>
    </source>
</evidence>
<evidence type="ECO:0000256" key="6">
    <source>
        <dbReference type="ARBA" id="ARBA00022692"/>
    </source>
</evidence>
<evidence type="ECO:0000256" key="4">
    <source>
        <dbReference type="ARBA" id="ARBA00022528"/>
    </source>
</evidence>
<dbReference type="AlphaFoldDB" id="A0AAV9IEW9"/>
<dbReference type="GO" id="GO:0009706">
    <property type="term" value="C:chloroplast inner membrane"/>
    <property type="evidence" value="ECO:0007669"/>
    <property type="project" value="TreeGrafter"/>
</dbReference>
<keyword evidence="5" id="KW-0934">Plastid</keyword>
<dbReference type="Proteomes" id="UP001300502">
    <property type="component" value="Unassembled WGS sequence"/>
</dbReference>
<keyword evidence="4" id="KW-0150">Chloroplast</keyword>
<evidence type="ECO:0000256" key="11">
    <source>
        <dbReference type="SAM" id="Phobius"/>
    </source>
</evidence>
<accession>A0AAV9IEW9</accession>
<protein>
    <submittedName>
        <fullName evidence="12">Uncharacterized protein</fullName>
    </submittedName>
</protein>
<sequence length="427" mass="48180">MNLTTKKPRETVQAFSCSNVGYATSSRKHIYRGNKCTIYNCKFWWTIQEKRRRQHSSLFRSQTTCKENGDADPKQPFSNTSVPKSRQDGMGNFAGNSTGNSSGNGGNNLGGSSGHEDNSNDNDSPSTLFYDASENTIDPDLKGVLRAYKVSLDSLPDDVKRAIQAGVISRSTLSYFLLQLKNPFLGWALVLFRSFRNRVLADKEFLYKVLVQEIVGNGTALIGEVMVRKKEILDEMEYVLSDMIVGIVVEATFVWLLAPANPFPTLQNTSHRHYLWNMISQLPANMFEAATPNRAYSISQRCLSFLWSGIQYSVIGIVAGLVGTGLTYSMLQIRKQFQPNYRAKRRLPPIIANSLGWGAYMFVSANPRFQLVEGLERLCGILLMKRFHWLMKFCIFVLRFGNNLYGGIQFVQFFRALGLQSTEELQP</sequence>
<feature type="compositionally biased region" description="Gly residues" evidence="10">
    <location>
        <begin position="102"/>
        <end position="113"/>
    </location>
</feature>
<evidence type="ECO:0000313" key="13">
    <source>
        <dbReference type="Proteomes" id="UP001300502"/>
    </source>
</evidence>
<keyword evidence="6 11" id="KW-0812">Transmembrane</keyword>
<evidence type="ECO:0000256" key="10">
    <source>
        <dbReference type="SAM" id="MobiDB-lite"/>
    </source>
</evidence>
<proteinExistence type="inferred from homology"/>
<evidence type="ECO:0000256" key="8">
    <source>
        <dbReference type="ARBA" id="ARBA00022989"/>
    </source>
</evidence>
<evidence type="ECO:0000256" key="9">
    <source>
        <dbReference type="ARBA" id="ARBA00023136"/>
    </source>
</evidence>
<feature type="transmembrane region" description="Helical" evidence="11">
    <location>
        <begin position="387"/>
        <end position="405"/>
    </location>
</feature>
<feature type="region of interest" description="Disordered" evidence="10">
    <location>
        <begin position="58"/>
        <end position="129"/>
    </location>
</feature>
<evidence type="ECO:0000256" key="2">
    <source>
        <dbReference type="ARBA" id="ARBA00004229"/>
    </source>
</evidence>
<keyword evidence="7" id="KW-0809">Transit peptide</keyword>
<dbReference type="EMBL" id="JANCYU010000033">
    <property type="protein sequence ID" value="KAK4525793.1"/>
    <property type="molecule type" value="Genomic_DNA"/>
</dbReference>
<feature type="transmembrane region" description="Helical" evidence="11">
    <location>
        <begin position="238"/>
        <end position="258"/>
    </location>
</feature>
<comment type="subcellular location">
    <subcellularLocation>
        <location evidence="1">Membrane</location>
        <topology evidence="1">Multi-pass membrane protein</topology>
    </subcellularLocation>
    <subcellularLocation>
        <location evidence="2">Plastid</location>
        <location evidence="2">Chloroplast</location>
    </subcellularLocation>
</comment>
<gene>
    <name evidence="12" type="ORF">GAYE_SCF16G3702</name>
</gene>
<keyword evidence="9 11" id="KW-0472">Membrane</keyword>
<feature type="transmembrane region" description="Helical" evidence="11">
    <location>
        <begin position="350"/>
        <end position="367"/>
    </location>
</feature>
<evidence type="ECO:0000256" key="5">
    <source>
        <dbReference type="ARBA" id="ARBA00022640"/>
    </source>
</evidence>
<evidence type="ECO:0000313" key="12">
    <source>
        <dbReference type="EMBL" id="KAK4525793.1"/>
    </source>
</evidence>
<dbReference type="InterPro" id="IPR021825">
    <property type="entry name" value="RETICULATA-related"/>
</dbReference>
<comment type="caution">
    <text evidence="12">The sequence shown here is derived from an EMBL/GenBank/DDBJ whole genome shotgun (WGS) entry which is preliminary data.</text>
</comment>
<feature type="transmembrane region" description="Helical" evidence="11">
    <location>
        <begin position="310"/>
        <end position="329"/>
    </location>
</feature>
<dbReference type="Pfam" id="PF11891">
    <property type="entry name" value="RETICULATA-like"/>
    <property type="match status" value="1"/>
</dbReference>
<evidence type="ECO:0000256" key="3">
    <source>
        <dbReference type="ARBA" id="ARBA00010793"/>
    </source>
</evidence>
<reference evidence="12 13" key="1">
    <citation type="submission" date="2022-07" db="EMBL/GenBank/DDBJ databases">
        <title>Genome-wide signatures of adaptation to extreme environments.</title>
        <authorList>
            <person name="Cho C.H."/>
            <person name="Yoon H.S."/>
        </authorList>
    </citation>
    <scope>NUCLEOTIDE SEQUENCE [LARGE SCALE GENOMIC DNA]</scope>
    <source>
        <strain evidence="12 13">108.79 E11</strain>
    </source>
</reference>
<organism evidence="12 13">
    <name type="scientific">Galdieria yellowstonensis</name>
    <dbReference type="NCBI Taxonomy" id="3028027"/>
    <lineage>
        <taxon>Eukaryota</taxon>
        <taxon>Rhodophyta</taxon>
        <taxon>Bangiophyceae</taxon>
        <taxon>Galdieriales</taxon>
        <taxon>Galdieriaceae</taxon>
        <taxon>Galdieria</taxon>
    </lineage>
</organism>